<proteinExistence type="predicted"/>
<sequence length="203" mass="21991">MLKKVAPETRDREHDSAAGMLLRNSVSEAESARLKVLLYQLSNNMELALELREGPTDAQVVAMLKPAVSARKVGLVKVLIRAGAKVDLILQEHDLSQLELTWEAAALSANELALSTVSELVANGATIDRAADLSRLTALLLAVASWNADLVDFILESGAEVDRQYRPPDAKSLKLKMTPPSAFHPINAPPNFEAIATTTPLYK</sequence>
<dbReference type="InterPro" id="IPR002110">
    <property type="entry name" value="Ankyrin_rpt"/>
</dbReference>
<protein>
    <submittedName>
        <fullName evidence="2">Uncharacterized protein</fullName>
    </submittedName>
</protein>
<keyword evidence="1" id="KW-0040">ANK repeat</keyword>
<dbReference type="Gene3D" id="1.25.40.20">
    <property type="entry name" value="Ankyrin repeat-containing domain"/>
    <property type="match status" value="1"/>
</dbReference>
<accession>A0ABY0H5B3</accession>
<dbReference type="PROSITE" id="PS50088">
    <property type="entry name" value="ANK_REPEAT"/>
    <property type="match status" value="1"/>
</dbReference>
<evidence type="ECO:0000313" key="2">
    <source>
        <dbReference type="EMBL" id="RYO82025.1"/>
    </source>
</evidence>
<dbReference type="InterPro" id="IPR036770">
    <property type="entry name" value="Ankyrin_rpt-contain_sf"/>
</dbReference>
<evidence type="ECO:0000256" key="1">
    <source>
        <dbReference type="PROSITE-ProRule" id="PRU00023"/>
    </source>
</evidence>
<keyword evidence="3" id="KW-1185">Reference proteome</keyword>
<organism evidence="2 3">
    <name type="scientific">Monosporascus cannonballus</name>
    <dbReference type="NCBI Taxonomy" id="155416"/>
    <lineage>
        <taxon>Eukaryota</taxon>
        <taxon>Fungi</taxon>
        <taxon>Dikarya</taxon>
        <taxon>Ascomycota</taxon>
        <taxon>Pezizomycotina</taxon>
        <taxon>Sordariomycetes</taxon>
        <taxon>Xylariomycetidae</taxon>
        <taxon>Xylariales</taxon>
        <taxon>Xylariales incertae sedis</taxon>
        <taxon>Monosporascus</taxon>
    </lineage>
</organism>
<gene>
    <name evidence="2" type="ORF">DL762_006799</name>
</gene>
<dbReference type="Proteomes" id="UP000294003">
    <property type="component" value="Unassembled WGS sequence"/>
</dbReference>
<reference evidence="2 3" key="1">
    <citation type="submission" date="2018-06" db="EMBL/GenBank/DDBJ databases">
        <title>Complete Genomes of Monosporascus.</title>
        <authorList>
            <person name="Robinson A.J."/>
            <person name="Natvig D.O."/>
        </authorList>
    </citation>
    <scope>NUCLEOTIDE SEQUENCE [LARGE SCALE GENOMIC DNA]</scope>
    <source>
        <strain evidence="2 3">CBS 609.92</strain>
    </source>
</reference>
<evidence type="ECO:0000313" key="3">
    <source>
        <dbReference type="Proteomes" id="UP000294003"/>
    </source>
</evidence>
<dbReference type="EMBL" id="QJNS01000231">
    <property type="protein sequence ID" value="RYO82025.1"/>
    <property type="molecule type" value="Genomic_DNA"/>
</dbReference>
<dbReference type="SUPFAM" id="SSF48403">
    <property type="entry name" value="Ankyrin repeat"/>
    <property type="match status" value="1"/>
</dbReference>
<name>A0ABY0H5B3_9PEZI</name>
<comment type="caution">
    <text evidence="2">The sequence shown here is derived from an EMBL/GenBank/DDBJ whole genome shotgun (WGS) entry which is preliminary data.</text>
</comment>
<feature type="repeat" description="ANK" evidence="1">
    <location>
        <begin position="134"/>
        <end position="166"/>
    </location>
</feature>